<feature type="domain" description="DUF6311" evidence="2">
    <location>
        <begin position="79"/>
        <end position="377"/>
    </location>
</feature>
<dbReference type="GO" id="GO:0016740">
    <property type="term" value="F:transferase activity"/>
    <property type="evidence" value="ECO:0007669"/>
    <property type="project" value="UniProtKB-KW"/>
</dbReference>
<gene>
    <name evidence="3" type="ORF">Raf01_69220</name>
</gene>
<protein>
    <submittedName>
        <fullName evidence="3">Glycosyl transferase</fullName>
    </submittedName>
</protein>
<keyword evidence="4" id="KW-1185">Reference proteome</keyword>
<evidence type="ECO:0000259" key="2">
    <source>
        <dbReference type="Pfam" id="PF19830"/>
    </source>
</evidence>
<feature type="transmembrane region" description="Helical" evidence="1">
    <location>
        <begin position="324"/>
        <end position="341"/>
    </location>
</feature>
<accession>A0A8J3QWL2</accession>
<comment type="caution">
    <text evidence="3">The sequence shown here is derived from an EMBL/GenBank/DDBJ whole genome shotgun (WGS) entry which is preliminary data.</text>
</comment>
<evidence type="ECO:0000313" key="3">
    <source>
        <dbReference type="EMBL" id="GIH18750.1"/>
    </source>
</evidence>
<feature type="transmembrane region" description="Helical" evidence="1">
    <location>
        <begin position="152"/>
        <end position="171"/>
    </location>
</feature>
<reference evidence="3" key="1">
    <citation type="submission" date="2021-01" db="EMBL/GenBank/DDBJ databases">
        <title>Whole genome shotgun sequence of Rugosimonospora africana NBRC 104875.</title>
        <authorList>
            <person name="Komaki H."/>
            <person name="Tamura T."/>
        </authorList>
    </citation>
    <scope>NUCLEOTIDE SEQUENCE</scope>
    <source>
        <strain evidence="3">NBRC 104875</strain>
    </source>
</reference>
<dbReference type="AlphaFoldDB" id="A0A8J3QWL2"/>
<organism evidence="3 4">
    <name type="scientific">Rugosimonospora africana</name>
    <dbReference type="NCBI Taxonomy" id="556532"/>
    <lineage>
        <taxon>Bacteria</taxon>
        <taxon>Bacillati</taxon>
        <taxon>Actinomycetota</taxon>
        <taxon>Actinomycetes</taxon>
        <taxon>Micromonosporales</taxon>
        <taxon>Micromonosporaceae</taxon>
        <taxon>Rugosimonospora</taxon>
    </lineage>
</organism>
<feature type="transmembrane region" description="Helical" evidence="1">
    <location>
        <begin position="177"/>
        <end position="194"/>
    </location>
</feature>
<feature type="transmembrane region" description="Helical" evidence="1">
    <location>
        <begin position="348"/>
        <end position="371"/>
    </location>
</feature>
<feature type="transmembrane region" description="Helical" evidence="1">
    <location>
        <begin position="391"/>
        <end position="411"/>
    </location>
</feature>
<dbReference type="Proteomes" id="UP000642748">
    <property type="component" value="Unassembled WGS sequence"/>
</dbReference>
<evidence type="ECO:0000256" key="1">
    <source>
        <dbReference type="SAM" id="Phobius"/>
    </source>
</evidence>
<feature type="transmembrane region" description="Helical" evidence="1">
    <location>
        <begin position="206"/>
        <end position="238"/>
    </location>
</feature>
<keyword evidence="3" id="KW-0808">Transferase</keyword>
<name>A0A8J3QWL2_9ACTN</name>
<feature type="transmembrane region" description="Helical" evidence="1">
    <location>
        <begin position="423"/>
        <end position="441"/>
    </location>
</feature>
<proteinExistence type="predicted"/>
<keyword evidence="1" id="KW-0812">Transmembrane</keyword>
<feature type="transmembrane region" description="Helical" evidence="1">
    <location>
        <begin position="31"/>
        <end position="49"/>
    </location>
</feature>
<evidence type="ECO:0000313" key="4">
    <source>
        <dbReference type="Proteomes" id="UP000642748"/>
    </source>
</evidence>
<keyword evidence="1" id="KW-1133">Transmembrane helix</keyword>
<dbReference type="Pfam" id="PF19830">
    <property type="entry name" value="DUF6311"/>
    <property type="match status" value="1"/>
</dbReference>
<dbReference type="RefSeq" id="WP_203922257.1">
    <property type="nucleotide sequence ID" value="NZ_BONZ01000071.1"/>
</dbReference>
<sequence>MTAAVEETAESSSVSPQRAATGRATSRRYDLAVLATCVAGAFYLTWELWVDPNHRVVLHNRGDQSLFEWLLTYAAHSVTHLDNPFWTTLLNAPIGVNLAVNTSMVVVGGLLSPITLTLGAPVAFLVVLTLNLILTPYAWYHVLSRHVTRTRAAAVLGALFCGFAPGMVSHANAHLNFTGQFLVPFIVLVVLRLGQRRRPVRDGLALGVLVVLEFSIGAEMLFFVALGLALFVALWAWTRREQARAAAPNFLRGLGIAAAVSVVLLGYPLYMQFAGPQRYHGIGFDQRIHSENLASYATFPYLSLARLAGLSHNLAPNFTEQTTFFGPVLLILVVAVVAVLWRRPVVRAMAITGLILAVLALGPRLHVWSWSTPVPLPYAALAQLPIFDSALPARIDLTLIPIIGFLLAFALDRALLLPARRRNAWLAGVVVALLPIVPLSIPAAQRDPVPNFFTDGTWRQYVHAGQTLVPVPPPSDLLPNGQRWQTATDFGFAIPAGFFLGPGGPDGRSRIGPVPRPTYDLLTTVALTGADIQVTDLDRLHARQDLAYWHAKLIVLSAPGPGDKWAANAGKLRTTATELFGPPQRVDDVWLWRVA</sequence>
<feature type="transmembrane region" description="Helical" evidence="1">
    <location>
        <begin position="118"/>
        <end position="140"/>
    </location>
</feature>
<keyword evidence="1" id="KW-0472">Membrane</keyword>
<dbReference type="InterPro" id="IPR046278">
    <property type="entry name" value="DUF6311"/>
</dbReference>
<feature type="transmembrane region" description="Helical" evidence="1">
    <location>
        <begin position="250"/>
        <end position="273"/>
    </location>
</feature>
<dbReference type="EMBL" id="BONZ01000071">
    <property type="protein sequence ID" value="GIH18750.1"/>
    <property type="molecule type" value="Genomic_DNA"/>
</dbReference>